<accession>A0ABM5X4H5</accession>
<keyword evidence="2" id="KW-1185">Reference proteome</keyword>
<name>A0ABM5X4H5_9DEIO</name>
<evidence type="ECO:0000313" key="2">
    <source>
        <dbReference type="Proteomes" id="UP000060071"/>
    </source>
</evidence>
<reference evidence="1 2" key="1">
    <citation type="submission" date="2015-12" db="EMBL/GenBank/DDBJ databases">
        <authorList>
            <person name="Kim M.K."/>
            <person name="Srinivasan S."/>
            <person name="Lee J.-J."/>
            <person name="Kim K."/>
        </authorList>
    </citation>
    <scope>NUCLEOTIDE SEQUENCE [LARGE SCALE GENOMIC DNA]</scope>
    <source>
        <strain evidence="1 2">BM2</strain>
    </source>
</reference>
<organism evidence="1 2">
    <name type="scientific">Deinococcus actinosclerus</name>
    <dbReference type="NCBI Taxonomy" id="1768108"/>
    <lineage>
        <taxon>Bacteria</taxon>
        <taxon>Thermotogati</taxon>
        <taxon>Deinococcota</taxon>
        <taxon>Deinococci</taxon>
        <taxon>Deinococcales</taxon>
        <taxon>Deinococcaceae</taxon>
        <taxon>Deinococcus</taxon>
    </lineage>
</organism>
<sequence>MACTVTAPEDPPMPNTFRQTIAEMLPSPEAVQARLSVLSNRDRLGVAEFFSERLPEVDVLIATPGAQTLSRELGALRGVPGVTVTALAGHWTLVGSALHQPGDIQPSRGGVRAAVVSLELLGGQPELAAALLAARLDWVVAAVAAAVERTDAPGHVRLSMQGVPVVSPVLLASTPGGLVLERRMPQSA</sequence>
<protein>
    <submittedName>
        <fullName evidence="1">Uncharacterized protein</fullName>
    </submittedName>
</protein>
<dbReference type="Proteomes" id="UP000060071">
    <property type="component" value="Chromosome"/>
</dbReference>
<proteinExistence type="predicted"/>
<evidence type="ECO:0000313" key="1">
    <source>
        <dbReference type="EMBL" id="ALW88549.1"/>
    </source>
</evidence>
<gene>
    <name evidence="1" type="ORF">AUC44_06290</name>
</gene>
<dbReference type="EMBL" id="CP013910">
    <property type="protein sequence ID" value="ALW88549.1"/>
    <property type="molecule type" value="Genomic_DNA"/>
</dbReference>